<evidence type="ECO:0000256" key="1">
    <source>
        <dbReference type="ARBA" id="ARBA00001971"/>
    </source>
</evidence>
<proteinExistence type="inferred from homology"/>
<name>A0A0B2NV59_GLYSO</name>
<dbReference type="PANTHER" id="PTHR47955:SF15">
    <property type="entry name" value="CYTOCHROME P450 71A2-LIKE"/>
    <property type="match status" value="1"/>
</dbReference>
<dbReference type="FunFam" id="1.10.630.10:FF:000126">
    <property type="entry name" value="Predicted protein"/>
    <property type="match status" value="1"/>
</dbReference>
<evidence type="ECO:0000256" key="8">
    <source>
        <dbReference type="PIRSR" id="PIRSR602401-1"/>
    </source>
</evidence>
<dbReference type="GO" id="GO:0016705">
    <property type="term" value="F:oxidoreductase activity, acting on paired donors, with incorporation or reduction of molecular oxygen"/>
    <property type="evidence" value="ECO:0007669"/>
    <property type="project" value="InterPro"/>
</dbReference>
<dbReference type="InterPro" id="IPR036396">
    <property type="entry name" value="Cyt_P450_sf"/>
</dbReference>
<keyword evidence="10" id="KW-1133">Transmembrane helix</keyword>
<evidence type="ECO:0000256" key="9">
    <source>
        <dbReference type="RuleBase" id="RU000461"/>
    </source>
</evidence>
<keyword evidence="4 8" id="KW-0479">Metal-binding</keyword>
<dbReference type="PRINTS" id="PR00385">
    <property type="entry name" value="P450"/>
</dbReference>
<organism evidence="11">
    <name type="scientific">Glycine soja</name>
    <name type="common">Wild soybean</name>
    <dbReference type="NCBI Taxonomy" id="3848"/>
    <lineage>
        <taxon>Eukaryota</taxon>
        <taxon>Viridiplantae</taxon>
        <taxon>Streptophyta</taxon>
        <taxon>Embryophyta</taxon>
        <taxon>Tracheophyta</taxon>
        <taxon>Spermatophyta</taxon>
        <taxon>Magnoliopsida</taxon>
        <taxon>eudicotyledons</taxon>
        <taxon>Gunneridae</taxon>
        <taxon>Pentapetalae</taxon>
        <taxon>rosids</taxon>
        <taxon>fabids</taxon>
        <taxon>Fabales</taxon>
        <taxon>Fabaceae</taxon>
        <taxon>Papilionoideae</taxon>
        <taxon>50 kb inversion clade</taxon>
        <taxon>NPAAA clade</taxon>
        <taxon>indigoferoid/millettioid clade</taxon>
        <taxon>Phaseoleae</taxon>
        <taxon>Glycine</taxon>
        <taxon>Glycine subgen. Soja</taxon>
    </lineage>
</organism>
<dbReference type="Proteomes" id="UP000053555">
    <property type="component" value="Unassembled WGS sequence"/>
</dbReference>
<dbReference type="InterPro" id="IPR002401">
    <property type="entry name" value="Cyt_P450_E_grp-I"/>
</dbReference>
<evidence type="ECO:0000256" key="4">
    <source>
        <dbReference type="ARBA" id="ARBA00022723"/>
    </source>
</evidence>
<dbReference type="InterPro" id="IPR017972">
    <property type="entry name" value="Cyt_P450_CS"/>
</dbReference>
<evidence type="ECO:0000256" key="10">
    <source>
        <dbReference type="SAM" id="Phobius"/>
    </source>
</evidence>
<evidence type="ECO:0000256" key="3">
    <source>
        <dbReference type="ARBA" id="ARBA00022617"/>
    </source>
</evidence>
<dbReference type="GO" id="GO:0020037">
    <property type="term" value="F:heme binding"/>
    <property type="evidence" value="ECO:0007669"/>
    <property type="project" value="InterPro"/>
</dbReference>
<dbReference type="EMBL" id="KN672080">
    <property type="protein sequence ID" value="KHM99153.1"/>
    <property type="molecule type" value="Genomic_DNA"/>
</dbReference>
<dbReference type="Gene3D" id="1.10.630.10">
    <property type="entry name" value="Cytochrome P450"/>
    <property type="match status" value="2"/>
</dbReference>
<dbReference type="EC" id="1.14.-.-" evidence="11"/>
<keyword evidence="7 9" id="KW-0503">Monooxygenase</keyword>
<protein>
    <submittedName>
        <fullName evidence="11">Psoralen synthase</fullName>
        <ecNumber evidence="11">1.14.-.-</ecNumber>
    </submittedName>
</protein>
<gene>
    <name evidence="11" type="ORF">glysoja_032044</name>
</gene>
<comment type="cofactor">
    <cofactor evidence="1 8">
        <name>heme</name>
        <dbReference type="ChEBI" id="CHEBI:30413"/>
    </cofactor>
</comment>
<evidence type="ECO:0000256" key="6">
    <source>
        <dbReference type="ARBA" id="ARBA00023004"/>
    </source>
</evidence>
<keyword evidence="10" id="KW-0812">Transmembrane</keyword>
<dbReference type="CDD" id="cd11072">
    <property type="entry name" value="CYP71-like"/>
    <property type="match status" value="1"/>
</dbReference>
<evidence type="ECO:0000313" key="11">
    <source>
        <dbReference type="EMBL" id="KHM99153.1"/>
    </source>
</evidence>
<keyword evidence="3 8" id="KW-0349">Heme</keyword>
<dbReference type="PROSITE" id="PS00086">
    <property type="entry name" value="CYTOCHROME_P450"/>
    <property type="match status" value="1"/>
</dbReference>
<feature type="transmembrane region" description="Helical" evidence="10">
    <location>
        <begin position="12"/>
        <end position="30"/>
    </location>
</feature>
<dbReference type="PRINTS" id="PR00463">
    <property type="entry name" value="EP450I"/>
</dbReference>
<keyword evidence="5 9" id="KW-0560">Oxidoreductase</keyword>
<evidence type="ECO:0000256" key="2">
    <source>
        <dbReference type="ARBA" id="ARBA00010617"/>
    </source>
</evidence>
<accession>A0A0B2NV59</accession>
<evidence type="ECO:0000256" key="7">
    <source>
        <dbReference type="ARBA" id="ARBA00023033"/>
    </source>
</evidence>
<dbReference type="PANTHER" id="PTHR47955">
    <property type="entry name" value="CYTOCHROME P450 FAMILY 71 PROTEIN"/>
    <property type="match status" value="1"/>
</dbReference>
<keyword evidence="10" id="KW-0472">Membrane</keyword>
<dbReference type="AlphaFoldDB" id="A0A0B2NV59"/>
<evidence type="ECO:0000256" key="5">
    <source>
        <dbReference type="ARBA" id="ARBA00023002"/>
    </source>
</evidence>
<dbReference type="GO" id="GO:0004497">
    <property type="term" value="F:monooxygenase activity"/>
    <property type="evidence" value="ECO:0007669"/>
    <property type="project" value="UniProtKB-KW"/>
</dbReference>
<dbReference type="GO" id="GO:0005506">
    <property type="term" value="F:iron ion binding"/>
    <property type="evidence" value="ECO:0007669"/>
    <property type="project" value="InterPro"/>
</dbReference>
<dbReference type="InterPro" id="IPR001128">
    <property type="entry name" value="Cyt_P450"/>
</dbReference>
<comment type="similarity">
    <text evidence="2 9">Belongs to the cytochrome P450 family.</text>
</comment>
<feature type="binding site" description="axial binding residue" evidence="8">
    <location>
        <position position="402"/>
    </location>
    <ligand>
        <name>heme</name>
        <dbReference type="ChEBI" id="CHEBI:30413"/>
    </ligand>
    <ligandPart>
        <name>Fe</name>
        <dbReference type="ChEBI" id="CHEBI:18248"/>
    </ligandPart>
</feature>
<dbReference type="SUPFAM" id="SSF48264">
    <property type="entry name" value="Cytochrome P450"/>
    <property type="match status" value="1"/>
</dbReference>
<sequence length="466" mass="52125">MSTSLHENPSSLFFLPIITFITFFVLRTVIKLLSKWNNNSNSATTRETSPVSSSPPSPPKLPIIGNLHQLGTLTHRTLQSLAQTYGPVMLLHFGKVPVLVVSTSEAAHEVMKAHDLVFSNRPHRKMVDIFFYGSKDVAFAPYGNYWRQIRSICVLHLLSAKKVQSFVCRVALGKRYSGEGGIKLREPLNEMLELLGASVIGDFIPWLDLLGRVNGMYGRAERAAKQIDEFFDEVVGTFSNNLSNKLFFSIPSDPFNIDMFSASTETTSSVLGWAMTELLRHPNVMQKLQDEVRNVIGDRITHINEEDLCSMHYLKVVVKETLRLHPPVPLLVPRESMQDTKVMGYDIASGTQIIVNAWAIARDPLYWDQPLEFKPERFLNSSIDIKGHDFQVIPFGAGRRGCPGITFALVVNELVLAYLVHQFNWTVPDGVVGDQALDMTESTGLSIHKKIPLVAVASPSISKMNY</sequence>
<dbReference type="Pfam" id="PF00067">
    <property type="entry name" value="p450"/>
    <property type="match status" value="2"/>
</dbReference>
<reference evidence="11" key="1">
    <citation type="submission" date="2014-07" db="EMBL/GenBank/DDBJ databases">
        <title>Identification of a novel salt tolerance gene in wild soybean by whole-genome sequencing.</title>
        <authorList>
            <person name="Lam H.-M."/>
            <person name="Qi X."/>
            <person name="Li M.-W."/>
            <person name="Liu X."/>
            <person name="Xie M."/>
            <person name="Ni M."/>
            <person name="Xu X."/>
        </authorList>
    </citation>
    <scope>NUCLEOTIDE SEQUENCE [LARGE SCALE GENOMIC DNA]</scope>
    <source>
        <tissue evidence="11">Root</tissue>
    </source>
</reference>
<keyword evidence="6 8" id="KW-0408">Iron</keyword>